<protein>
    <submittedName>
        <fullName evidence="1">Uncharacterized protein</fullName>
    </submittedName>
</protein>
<dbReference type="EMBL" id="GBRH01245424">
    <property type="protein sequence ID" value="JAD52471.1"/>
    <property type="molecule type" value="Transcribed_RNA"/>
</dbReference>
<organism evidence="1">
    <name type="scientific">Arundo donax</name>
    <name type="common">Giant reed</name>
    <name type="synonym">Donax arundinaceus</name>
    <dbReference type="NCBI Taxonomy" id="35708"/>
    <lineage>
        <taxon>Eukaryota</taxon>
        <taxon>Viridiplantae</taxon>
        <taxon>Streptophyta</taxon>
        <taxon>Embryophyta</taxon>
        <taxon>Tracheophyta</taxon>
        <taxon>Spermatophyta</taxon>
        <taxon>Magnoliopsida</taxon>
        <taxon>Liliopsida</taxon>
        <taxon>Poales</taxon>
        <taxon>Poaceae</taxon>
        <taxon>PACMAD clade</taxon>
        <taxon>Arundinoideae</taxon>
        <taxon>Arundineae</taxon>
        <taxon>Arundo</taxon>
    </lineage>
</organism>
<reference evidence="1" key="1">
    <citation type="submission" date="2014-09" db="EMBL/GenBank/DDBJ databases">
        <authorList>
            <person name="Magalhaes I.L.F."/>
            <person name="Oliveira U."/>
            <person name="Santos F.R."/>
            <person name="Vidigal T.H.D.A."/>
            <person name="Brescovit A.D."/>
            <person name="Santos A.J."/>
        </authorList>
    </citation>
    <scope>NUCLEOTIDE SEQUENCE</scope>
    <source>
        <tissue evidence="1">Shoot tissue taken approximately 20 cm above the soil surface</tissue>
    </source>
</reference>
<evidence type="ECO:0000313" key="1">
    <source>
        <dbReference type="EMBL" id="JAD52471.1"/>
    </source>
</evidence>
<accession>A0A0A9AMU9</accession>
<reference evidence="1" key="2">
    <citation type="journal article" date="2015" name="Data Brief">
        <title>Shoot transcriptome of the giant reed, Arundo donax.</title>
        <authorList>
            <person name="Barrero R.A."/>
            <person name="Guerrero F.D."/>
            <person name="Moolhuijzen P."/>
            <person name="Goolsby J.A."/>
            <person name="Tidwell J."/>
            <person name="Bellgard S.E."/>
            <person name="Bellgard M.I."/>
        </authorList>
    </citation>
    <scope>NUCLEOTIDE SEQUENCE</scope>
    <source>
        <tissue evidence="1">Shoot tissue taken approximately 20 cm above the soil surface</tissue>
    </source>
</reference>
<dbReference type="AlphaFoldDB" id="A0A0A9AMU9"/>
<sequence length="53" mass="5638">MSRWCGGSSTQERVKLEVGAASGIVGKRRPKALQLLWAFFVCGGDGLGHSGFQ</sequence>
<name>A0A0A9AMU9_ARUDO</name>
<proteinExistence type="predicted"/>